<dbReference type="EMBL" id="CP158165">
    <property type="protein sequence ID" value="XBV28007.1"/>
    <property type="molecule type" value="Genomic_DNA"/>
</dbReference>
<name>A0AAU7TMI1_9ACTN</name>
<accession>A0AAU7TMI1</accession>
<organism evidence="1">
    <name type="scientific">Kribbella sp. HUAS MG21</name>
    <dbReference type="NCBI Taxonomy" id="3160966"/>
    <lineage>
        <taxon>Bacteria</taxon>
        <taxon>Bacillati</taxon>
        <taxon>Actinomycetota</taxon>
        <taxon>Actinomycetes</taxon>
        <taxon>Propionibacteriales</taxon>
        <taxon>Kribbellaceae</taxon>
        <taxon>Kribbella</taxon>
    </lineage>
</organism>
<proteinExistence type="predicted"/>
<sequence>MKGFARPRTLEAFARICSLAEGQHGLVAIAQLRGEVTEQVLAQLRDAEIVEPIVEGVLRVRAGASHPHPTLYATWLLAEASPAWERSLTTLVVSHRSAARLYGAGSVGGDELEFSGRARNALPGNVTVYPRSVAEDQCRVIEGLPVTAPARTLADLADGQGLDLSDLGRLARSFISQGWTTADELGAGLTRQFAGREPAYDGPSWLESALDAAAKG</sequence>
<gene>
    <name evidence="1" type="ORF">ABN611_16600</name>
</gene>
<dbReference type="RefSeq" id="WP_350280781.1">
    <property type="nucleotide sequence ID" value="NZ_CP158165.1"/>
</dbReference>
<evidence type="ECO:0008006" key="2">
    <source>
        <dbReference type="Google" id="ProtNLM"/>
    </source>
</evidence>
<protein>
    <recommendedName>
        <fullName evidence="2">AbiEi antitoxin C-terminal domain-containing protein</fullName>
    </recommendedName>
</protein>
<dbReference type="AlphaFoldDB" id="A0AAU7TMI1"/>
<reference evidence="1" key="1">
    <citation type="submission" date="2024-06" db="EMBL/GenBank/DDBJ databases">
        <title>Kribbella sp. strain HUAS MG21 genome sequences.</title>
        <authorList>
            <person name="Mo P."/>
        </authorList>
    </citation>
    <scope>NUCLEOTIDE SEQUENCE</scope>
    <source>
        <strain evidence="1">HUAS MG21</strain>
    </source>
</reference>
<evidence type="ECO:0000313" key="1">
    <source>
        <dbReference type="EMBL" id="XBV28007.1"/>
    </source>
</evidence>